<dbReference type="InterPro" id="IPR037191">
    <property type="entry name" value="VPS9_dom_sf"/>
</dbReference>
<proteinExistence type="predicted"/>
<dbReference type="InterPro" id="IPR003123">
    <property type="entry name" value="VPS9"/>
</dbReference>
<sequence>MDTFDCRLQHIMDSSDSTKIGIQRPRPLVTSQTFPKFDSPRTVSHPNITQLSGADPDELKDSFLKKNLEDRIDDFDSASEDEAVKSIPAAPQKLPDDFDQIPIELISLSDRFIDSLSAKVYSTPPTVDKLSGLFQDFYAVAINHINTHISTISSLQNRQRSFEPPLSAISSTANKIREKAVSISSLDRPMSSGKSFLDQQMLTTEEINDRKGARKILEQKRIALEEAIEKRVCEGTYDRIWRHRSTHDEAKDEKLRSRTAALSLVGIGLKDLGVDTSVGDETGDPEAIKQRESQVRERLEGARQELIAMNDLKYPLGKLQHLKMAHKAIVDTLADFHPSSSADEIMPMLIYTLITSRPEGINIISNLNFIQRFRNECKIDGEASYCLTTLEAAICFLETVDLASLRADEKLSGPPKSASRPNTPSTGMFDPLLNPPTPSDTRFPMSKATAAAPTSTISATEPSTLRVQLATQSHRRHLSDLFHSTSTRSVNDDSVPITSDQGLEAIGTSLGDSYKFLLGKLKGRSDDGNDTKSETNAPQTLDDARRLVGATIETEGLSSSSSSIYNSEANETGNKIEDRLRSIISGLSPPRERTVECNRSAPLVESADKTPTQLQGLALSSPNPPLVESMRNLGNTLNPMSRIAGMGVMRAFGRATPPSTPTISAVTFTSAPTQTTRQRSDNFANDLTTKIPDLLPALRPDGLAQTSPPIPKFMELQNPGDMKINEVMELLRDYRRLAGVLKELGAF</sequence>
<dbReference type="GO" id="GO:0031267">
    <property type="term" value="F:small GTPase binding"/>
    <property type="evidence" value="ECO:0007669"/>
    <property type="project" value="TreeGrafter"/>
</dbReference>
<accession>A0A383UN25</accession>
<feature type="region of interest" description="Disordered" evidence="1">
    <location>
        <begin position="30"/>
        <end position="56"/>
    </location>
</feature>
<feature type="domain" description="VPS9" evidence="2">
    <location>
        <begin position="249"/>
        <end position="406"/>
    </location>
</feature>
<protein>
    <recommendedName>
        <fullName evidence="2">VPS9 domain-containing protein</fullName>
    </recommendedName>
</protein>
<dbReference type="SUPFAM" id="SSF109993">
    <property type="entry name" value="VPS9 domain"/>
    <property type="match status" value="1"/>
</dbReference>
<dbReference type="PANTHER" id="PTHR23101:SF97">
    <property type="entry name" value="DOMAIN PROTEIN, PUTATIVE (AFU_ORTHOLOGUE AFUA_2G10890)-RELATED"/>
    <property type="match status" value="1"/>
</dbReference>
<dbReference type="Gene3D" id="1.20.1050.80">
    <property type="entry name" value="VPS9 domain"/>
    <property type="match status" value="1"/>
</dbReference>
<dbReference type="VEuPathDB" id="FungiDB:BLGHR1_12473"/>
<dbReference type="PROSITE" id="PS51205">
    <property type="entry name" value="VPS9"/>
    <property type="match status" value="1"/>
</dbReference>
<dbReference type="GO" id="GO:0016192">
    <property type="term" value="P:vesicle-mediated transport"/>
    <property type="evidence" value="ECO:0007669"/>
    <property type="project" value="InterPro"/>
</dbReference>
<dbReference type="GO" id="GO:0005085">
    <property type="term" value="F:guanyl-nucleotide exchange factor activity"/>
    <property type="evidence" value="ECO:0007669"/>
    <property type="project" value="InterPro"/>
</dbReference>
<gene>
    <name evidence="3" type="ORF">BLGHR1_12473</name>
</gene>
<dbReference type="Proteomes" id="UP000275772">
    <property type="component" value="Unassembled WGS sequence"/>
</dbReference>
<dbReference type="InterPro" id="IPR045046">
    <property type="entry name" value="Vps9-like"/>
</dbReference>
<dbReference type="GO" id="GO:0030139">
    <property type="term" value="C:endocytic vesicle"/>
    <property type="evidence" value="ECO:0007669"/>
    <property type="project" value="TreeGrafter"/>
</dbReference>
<dbReference type="GO" id="GO:0005829">
    <property type="term" value="C:cytosol"/>
    <property type="evidence" value="ECO:0007669"/>
    <property type="project" value="TreeGrafter"/>
</dbReference>
<evidence type="ECO:0000313" key="4">
    <source>
        <dbReference type="Proteomes" id="UP000275772"/>
    </source>
</evidence>
<dbReference type="PANTHER" id="PTHR23101">
    <property type="entry name" value="RAB GDP/GTP EXCHANGE FACTOR"/>
    <property type="match status" value="1"/>
</dbReference>
<evidence type="ECO:0000259" key="2">
    <source>
        <dbReference type="PROSITE" id="PS51205"/>
    </source>
</evidence>
<dbReference type="AlphaFoldDB" id="A0A383UN25"/>
<dbReference type="EMBL" id="UNSH01000041">
    <property type="protein sequence ID" value="SZF01703.1"/>
    <property type="molecule type" value="Genomic_DNA"/>
</dbReference>
<feature type="region of interest" description="Disordered" evidence="1">
    <location>
        <begin position="409"/>
        <end position="440"/>
    </location>
</feature>
<dbReference type="Pfam" id="PF02204">
    <property type="entry name" value="VPS9"/>
    <property type="match status" value="1"/>
</dbReference>
<feature type="compositionally biased region" description="Polar residues" evidence="1">
    <location>
        <begin position="41"/>
        <end position="52"/>
    </location>
</feature>
<evidence type="ECO:0000313" key="3">
    <source>
        <dbReference type="EMBL" id="SZF01703.1"/>
    </source>
</evidence>
<name>A0A383UN25_BLUHO</name>
<evidence type="ECO:0000256" key="1">
    <source>
        <dbReference type="SAM" id="MobiDB-lite"/>
    </source>
</evidence>
<dbReference type="SMART" id="SM00167">
    <property type="entry name" value="VPS9"/>
    <property type="match status" value="1"/>
</dbReference>
<reference evidence="3 4" key="1">
    <citation type="submission" date="2017-11" db="EMBL/GenBank/DDBJ databases">
        <authorList>
            <person name="Kracher B."/>
        </authorList>
    </citation>
    <scope>NUCLEOTIDE SEQUENCE [LARGE SCALE GENOMIC DNA]</scope>
    <source>
        <strain evidence="3 4">RACE1</strain>
    </source>
</reference>
<organism evidence="3 4">
    <name type="scientific">Blumeria hordei</name>
    <name type="common">Barley powdery mildew</name>
    <name type="synonym">Blumeria graminis f. sp. hordei</name>
    <dbReference type="NCBI Taxonomy" id="2867405"/>
    <lineage>
        <taxon>Eukaryota</taxon>
        <taxon>Fungi</taxon>
        <taxon>Dikarya</taxon>
        <taxon>Ascomycota</taxon>
        <taxon>Pezizomycotina</taxon>
        <taxon>Leotiomycetes</taxon>
        <taxon>Erysiphales</taxon>
        <taxon>Erysiphaceae</taxon>
        <taxon>Blumeria</taxon>
    </lineage>
</organism>